<dbReference type="PANTHER" id="PTHR24421:SF63">
    <property type="entry name" value="SENSOR HISTIDINE KINASE DESK"/>
    <property type="match status" value="1"/>
</dbReference>
<evidence type="ECO:0000259" key="6">
    <source>
        <dbReference type="Pfam" id="PF07730"/>
    </source>
</evidence>
<dbReference type="AlphaFoldDB" id="A0A2G8T9U8"/>
<feature type="domain" description="Histidine kinase/HSP90-like ATPase" evidence="5">
    <location>
        <begin position="281"/>
        <end position="363"/>
    </location>
</feature>
<dbReference type="SUPFAM" id="SSF55874">
    <property type="entry name" value="ATPase domain of HSP90 chaperone/DNA topoisomerase II/histidine kinase"/>
    <property type="match status" value="1"/>
</dbReference>
<dbReference type="Gene3D" id="1.20.5.1930">
    <property type="match status" value="1"/>
</dbReference>
<feature type="domain" description="Signal transduction histidine kinase subgroup 3 dimerisation and phosphoacceptor" evidence="6">
    <location>
        <begin position="179"/>
        <end position="245"/>
    </location>
</feature>
<evidence type="ECO:0000256" key="3">
    <source>
        <dbReference type="ARBA" id="ARBA00023012"/>
    </source>
</evidence>
<proteinExistence type="predicted"/>
<dbReference type="PANTHER" id="PTHR24421">
    <property type="entry name" value="NITRATE/NITRITE SENSOR PROTEIN NARX-RELATED"/>
    <property type="match status" value="1"/>
</dbReference>
<dbReference type="GO" id="GO:0046983">
    <property type="term" value="F:protein dimerization activity"/>
    <property type="evidence" value="ECO:0007669"/>
    <property type="project" value="InterPro"/>
</dbReference>
<feature type="transmembrane region" description="Helical" evidence="4">
    <location>
        <begin position="71"/>
        <end position="99"/>
    </location>
</feature>
<keyword evidence="4" id="KW-0812">Transmembrane</keyword>
<dbReference type="Proteomes" id="UP000230390">
    <property type="component" value="Unassembled WGS sequence"/>
</dbReference>
<evidence type="ECO:0000313" key="7">
    <source>
        <dbReference type="EMBL" id="PIL42825.1"/>
    </source>
</evidence>
<dbReference type="InterPro" id="IPR050482">
    <property type="entry name" value="Sensor_HK_TwoCompSys"/>
</dbReference>
<organism evidence="7 8">
    <name type="scientific">Massilia eurypsychrophila</name>
    <dbReference type="NCBI Taxonomy" id="1485217"/>
    <lineage>
        <taxon>Bacteria</taxon>
        <taxon>Pseudomonadati</taxon>
        <taxon>Pseudomonadota</taxon>
        <taxon>Betaproteobacteria</taxon>
        <taxon>Burkholderiales</taxon>
        <taxon>Oxalobacteraceae</taxon>
        <taxon>Telluria group</taxon>
        <taxon>Massilia</taxon>
    </lineage>
</organism>
<sequence length="364" mass="39085">MNTSIKRLIHGPWLPPAMGKAPYLWIGSLVFFLMKYFTVKVSATELALVAATLLIFLPAYFLSFWPGRGNLAGVILTCLLGVVWAPYNFGAHTFFLFATAMCAGIMPLRRAYFALAGVLALALLVLVTVQTIALMYRLPVVLMALPIGLAAITDATLRRSREQLQRKQEEVEHIATIAERERISRDLHDLLGHTLSLITLKAELAGKLLGRNEAACRAEIADIEHSARNALAEVRAAVSGYRESGLAHELAGAQASLAAAGVAMAVEVQACKLAAATENVIALALREAVTNIVRHSGASRCVVRLAQEGGILRFRIADNGSKTGSIRPGNGLLGMRERVAALGGQLDVVNEQGMTLEITLPMKG</sequence>
<dbReference type="Pfam" id="PF07730">
    <property type="entry name" value="HisKA_3"/>
    <property type="match status" value="1"/>
</dbReference>
<dbReference type="Gene3D" id="3.30.565.10">
    <property type="entry name" value="Histidine kinase-like ATPase, C-terminal domain"/>
    <property type="match status" value="1"/>
</dbReference>
<dbReference type="Pfam" id="PF02518">
    <property type="entry name" value="HATPase_c"/>
    <property type="match status" value="1"/>
</dbReference>
<dbReference type="OrthoDB" id="9797605at2"/>
<evidence type="ECO:0000256" key="4">
    <source>
        <dbReference type="SAM" id="Phobius"/>
    </source>
</evidence>
<keyword evidence="4" id="KW-0472">Membrane</keyword>
<dbReference type="InterPro" id="IPR011712">
    <property type="entry name" value="Sig_transdc_His_kin_sub3_dim/P"/>
</dbReference>
<dbReference type="InterPro" id="IPR003594">
    <property type="entry name" value="HATPase_dom"/>
</dbReference>
<reference evidence="7 8" key="1">
    <citation type="submission" date="2017-10" db="EMBL/GenBank/DDBJ databases">
        <title>Massilia psychrophilum sp. nov., a novel purple-pigmented bacterium isolated from Tianshan glacier, Xinjiang Municipality, China.</title>
        <authorList>
            <person name="Wang H."/>
        </authorList>
    </citation>
    <scope>NUCLEOTIDE SEQUENCE [LARGE SCALE GENOMIC DNA]</scope>
    <source>
        <strain evidence="7 8">JCM 30074</strain>
    </source>
</reference>
<evidence type="ECO:0000256" key="1">
    <source>
        <dbReference type="ARBA" id="ARBA00022679"/>
    </source>
</evidence>
<keyword evidence="4" id="KW-1133">Transmembrane helix</keyword>
<evidence type="ECO:0000259" key="5">
    <source>
        <dbReference type="Pfam" id="PF02518"/>
    </source>
</evidence>
<evidence type="ECO:0000313" key="8">
    <source>
        <dbReference type="Proteomes" id="UP000230390"/>
    </source>
</evidence>
<comment type="caution">
    <text evidence="7">The sequence shown here is derived from an EMBL/GenBank/DDBJ whole genome shotgun (WGS) entry which is preliminary data.</text>
</comment>
<name>A0A2G8T9U8_9BURK</name>
<accession>A0A2G8T9U8</accession>
<keyword evidence="8" id="KW-1185">Reference proteome</keyword>
<dbReference type="GO" id="GO:0016020">
    <property type="term" value="C:membrane"/>
    <property type="evidence" value="ECO:0007669"/>
    <property type="project" value="InterPro"/>
</dbReference>
<keyword evidence="3" id="KW-0902">Two-component regulatory system</keyword>
<feature type="transmembrane region" description="Helical" evidence="4">
    <location>
        <begin position="22"/>
        <end position="39"/>
    </location>
</feature>
<gene>
    <name evidence="7" type="ORF">CR105_22215</name>
</gene>
<dbReference type="CDD" id="cd16917">
    <property type="entry name" value="HATPase_UhpB-NarQ-NarX-like"/>
    <property type="match status" value="1"/>
</dbReference>
<evidence type="ECO:0000256" key="2">
    <source>
        <dbReference type="ARBA" id="ARBA00022777"/>
    </source>
</evidence>
<protein>
    <submittedName>
        <fullName evidence="7">Two-component sensor histidine kinase</fullName>
    </submittedName>
</protein>
<dbReference type="EMBL" id="PDOC01000020">
    <property type="protein sequence ID" value="PIL42825.1"/>
    <property type="molecule type" value="Genomic_DNA"/>
</dbReference>
<dbReference type="InterPro" id="IPR036890">
    <property type="entry name" value="HATPase_C_sf"/>
</dbReference>
<keyword evidence="1" id="KW-0808">Transferase</keyword>
<feature type="transmembrane region" description="Helical" evidence="4">
    <location>
        <begin position="111"/>
        <end position="132"/>
    </location>
</feature>
<feature type="transmembrane region" description="Helical" evidence="4">
    <location>
        <begin position="46"/>
        <end position="65"/>
    </location>
</feature>
<keyword evidence="2 7" id="KW-0418">Kinase</keyword>
<dbReference type="GO" id="GO:0000155">
    <property type="term" value="F:phosphorelay sensor kinase activity"/>
    <property type="evidence" value="ECO:0007669"/>
    <property type="project" value="InterPro"/>
</dbReference>
<dbReference type="RefSeq" id="WP_099792308.1">
    <property type="nucleotide sequence ID" value="NZ_JBHLYV010000092.1"/>
</dbReference>